<proteinExistence type="predicted"/>
<dbReference type="PATRIC" id="fig|983917.3.peg.362"/>
<dbReference type="InterPro" id="IPR014266">
    <property type="entry name" value="PEP-CTERM_TPR_PrsT"/>
</dbReference>
<evidence type="ECO:0000256" key="1">
    <source>
        <dbReference type="ARBA" id="ARBA00022737"/>
    </source>
</evidence>
<dbReference type="HOGENOM" id="CLU_007251_0_1_4"/>
<feature type="repeat" description="TPR" evidence="3">
    <location>
        <begin position="847"/>
        <end position="880"/>
    </location>
</feature>
<feature type="chain" id="PRO_5003628996" evidence="4">
    <location>
        <begin position="27"/>
        <end position="927"/>
    </location>
</feature>
<accession>I0HL26</accession>
<dbReference type="Pfam" id="PF13432">
    <property type="entry name" value="TPR_16"/>
    <property type="match status" value="5"/>
</dbReference>
<keyword evidence="6" id="KW-1185">Reference proteome</keyword>
<evidence type="ECO:0000313" key="5">
    <source>
        <dbReference type="EMBL" id="BAL93713.1"/>
    </source>
</evidence>
<evidence type="ECO:0000256" key="3">
    <source>
        <dbReference type="PROSITE-ProRule" id="PRU00339"/>
    </source>
</evidence>
<dbReference type="InterPro" id="IPR019734">
    <property type="entry name" value="TPR_rpt"/>
</dbReference>
<dbReference type="Gene3D" id="1.25.40.10">
    <property type="entry name" value="Tetratricopeptide repeat domain"/>
    <property type="match status" value="4"/>
</dbReference>
<dbReference type="InterPro" id="IPR011990">
    <property type="entry name" value="TPR-like_helical_dom_sf"/>
</dbReference>
<gene>
    <name evidence="5" type="ordered locus">RGE_03680</name>
</gene>
<dbReference type="PROSITE" id="PS50005">
    <property type="entry name" value="TPR"/>
    <property type="match status" value="4"/>
</dbReference>
<dbReference type="KEGG" id="rge:RGE_03680"/>
<feature type="repeat" description="TPR" evidence="3">
    <location>
        <begin position="133"/>
        <end position="166"/>
    </location>
</feature>
<reference evidence="5 6" key="1">
    <citation type="journal article" date="2012" name="J. Bacteriol.">
        <title>Complete genome sequence of phototrophic betaproteobacterium Rubrivivax gelatinosus IL144.</title>
        <authorList>
            <person name="Nagashima S."/>
            <person name="Kamimura A."/>
            <person name="Shimizu T."/>
            <person name="Nakamura-isaki S."/>
            <person name="Aono E."/>
            <person name="Sakamoto K."/>
            <person name="Ichikawa N."/>
            <person name="Nakazawa H."/>
            <person name="Sekine M."/>
            <person name="Yamazaki S."/>
            <person name="Fujita N."/>
            <person name="Shimada K."/>
            <person name="Hanada S."/>
            <person name="Nagashima K.V.P."/>
        </authorList>
    </citation>
    <scope>NUCLEOTIDE SEQUENCE [LARGE SCALE GENOMIC DNA]</scope>
    <source>
        <strain evidence="6">NBRC 100245 / IL144</strain>
    </source>
</reference>
<protein>
    <submittedName>
        <fullName evidence="5">TPR repeat protein</fullName>
    </submittedName>
</protein>
<name>I0HL26_RUBGI</name>
<dbReference type="InterPro" id="IPR051012">
    <property type="entry name" value="CellSynth/LPSAsmb/PSIAsmb"/>
</dbReference>
<dbReference type="Proteomes" id="UP000007883">
    <property type="component" value="Chromosome"/>
</dbReference>
<dbReference type="SUPFAM" id="SSF48452">
    <property type="entry name" value="TPR-like"/>
    <property type="match status" value="4"/>
</dbReference>
<evidence type="ECO:0000313" key="6">
    <source>
        <dbReference type="Proteomes" id="UP000007883"/>
    </source>
</evidence>
<keyword evidence="2 3" id="KW-0802">TPR repeat</keyword>
<feature type="repeat" description="TPR" evidence="3">
    <location>
        <begin position="372"/>
        <end position="405"/>
    </location>
</feature>
<dbReference type="PANTHER" id="PTHR45586">
    <property type="entry name" value="TPR REPEAT-CONTAINING PROTEIN PA4667"/>
    <property type="match status" value="1"/>
</dbReference>
<organism evidence="5 6">
    <name type="scientific">Rubrivivax gelatinosus (strain NBRC 100245 / IL144)</name>
    <dbReference type="NCBI Taxonomy" id="983917"/>
    <lineage>
        <taxon>Bacteria</taxon>
        <taxon>Pseudomonadati</taxon>
        <taxon>Pseudomonadota</taxon>
        <taxon>Betaproteobacteria</taxon>
        <taxon>Burkholderiales</taxon>
        <taxon>Sphaerotilaceae</taxon>
        <taxon>Rubrivivax</taxon>
    </lineage>
</organism>
<sequence>MIPAHLRRTATTAALALALAVLGACGGPSESELLASAKELIAQQDLKGAAVQLKAVLQKQPQNGEARFLLGRTLLDGGDAVAAVVELDRAHDLKYGDDQVLPVLAKALLASGQTKKVTDLYGQQALSEPRAAAELKATVAVAYLVQGKAERSEAALNQALTADPSNPSARLLMARLTAGKGDTRDALAQVEALLKDDPKRREAWLLKAELLWVGQGDADAGRKAFEQALVVDPRYVQAHSGLATLLLQRGQVDAFKARVAEMKKVLPGHPDTRFYEAQVALLDKDYRSARAIVQQLLKARRAGPRTLQLAAAIEMLDGSTLQAQRYLTEALDLAPGQTGARRLLAEAYLRAGDPDKAVSTLAPLVEGSSPDADALALTAEAYLHSGDVRKAESFFKRAVRVDPDSTKARTALALTQISGGNTGVGFSELESIASGDRASTYADLALISARVRRNEIPEALKAVDGLQRKMPDAVLPHYLRGRLLAQRGDHAGARASLQKAVSIDPVYFPAVAALAGLDLLDKKPEDARGRYTALLEREPKNPRAMLALAELRYAAGAKPEEILSLLVDAVKSNPAEAAPRVALIDYYLTRQDSKGANEAAAAAIAALPDDLLVLDAVGRAQLAAGNTQQAIATLGKAAAAQPGAAQPQLRLADAFMAAKDYESARRSLRRALEVSPRLLAAQRGLVVVALNAGRPAEALEVARSVQKERPSEAAGWQMQADAQMVQRDWSGAIASMREVLKRGGPTEAANRTYELYLAAGRGGDADQFAAGWMKDHPGDVRFLFQAGVSRMVQRDLAGAEKVFRQVLALRPDDPQATNNVAWLMVQQGKPGALELAERAQRLAPTQAQPMDTLASALAAQGQLDKALDWQRKAIAAEPANSALRLGLARLLIQQGEKASARDELEKLSRLGPGFAGQAEVARLLKTL</sequence>
<keyword evidence="1" id="KW-0677">Repeat</keyword>
<dbReference type="EMBL" id="AP012320">
    <property type="protein sequence ID" value="BAL93713.1"/>
    <property type="molecule type" value="Genomic_DNA"/>
</dbReference>
<feature type="signal peptide" evidence="4">
    <location>
        <begin position="1"/>
        <end position="26"/>
    </location>
</feature>
<keyword evidence="4" id="KW-0732">Signal</keyword>
<evidence type="ECO:0000256" key="2">
    <source>
        <dbReference type="ARBA" id="ARBA00022803"/>
    </source>
</evidence>
<dbReference type="eggNOG" id="COG0457">
    <property type="taxonomic scope" value="Bacteria"/>
</dbReference>
<dbReference type="Pfam" id="PF14559">
    <property type="entry name" value="TPR_19"/>
    <property type="match status" value="4"/>
</dbReference>
<dbReference type="AlphaFoldDB" id="I0HL26"/>
<evidence type="ECO:0000256" key="4">
    <source>
        <dbReference type="SAM" id="SignalP"/>
    </source>
</evidence>
<dbReference type="RefSeq" id="WP_014426589.1">
    <property type="nucleotide sequence ID" value="NC_017075.1"/>
</dbReference>
<dbReference type="PANTHER" id="PTHR45586:SF1">
    <property type="entry name" value="LIPOPOLYSACCHARIDE ASSEMBLY PROTEIN B"/>
    <property type="match status" value="1"/>
</dbReference>
<dbReference type="NCBIfam" id="TIGR02917">
    <property type="entry name" value="PEP_TPR_lipo"/>
    <property type="match status" value="1"/>
</dbReference>
<dbReference type="STRING" id="983917.RGE_03680"/>
<dbReference type="PROSITE" id="PS51257">
    <property type="entry name" value="PROKAR_LIPOPROTEIN"/>
    <property type="match status" value="1"/>
</dbReference>
<feature type="repeat" description="TPR" evidence="3">
    <location>
        <begin position="645"/>
        <end position="678"/>
    </location>
</feature>
<dbReference type="SMART" id="SM00028">
    <property type="entry name" value="TPR"/>
    <property type="match status" value="11"/>
</dbReference>